<feature type="compositionally biased region" description="Basic and acidic residues" evidence="3">
    <location>
        <begin position="162"/>
        <end position="171"/>
    </location>
</feature>
<accession>A0ABD3FTM6</accession>
<comment type="caution">
    <text evidence="4">The sequence shown here is derived from an EMBL/GenBank/DDBJ whole genome shotgun (WGS) entry which is preliminary data.</text>
</comment>
<name>A0ABD3FTM6_9STRA</name>
<dbReference type="SUPFAM" id="SSF48452">
    <property type="entry name" value="TPR-like"/>
    <property type="match status" value="1"/>
</dbReference>
<dbReference type="InterPro" id="IPR019734">
    <property type="entry name" value="TPR_rpt"/>
</dbReference>
<dbReference type="PROSITE" id="PS50005">
    <property type="entry name" value="TPR"/>
    <property type="match status" value="1"/>
</dbReference>
<dbReference type="Gene3D" id="1.25.40.10">
    <property type="entry name" value="Tetratricopeptide repeat domain"/>
    <property type="match status" value="2"/>
</dbReference>
<feature type="region of interest" description="Disordered" evidence="3">
    <location>
        <begin position="162"/>
        <end position="200"/>
    </location>
</feature>
<dbReference type="Proteomes" id="UP001632037">
    <property type="component" value="Unassembled WGS sequence"/>
</dbReference>
<evidence type="ECO:0000256" key="1">
    <source>
        <dbReference type="PROSITE-ProRule" id="PRU00339"/>
    </source>
</evidence>
<dbReference type="PANTHER" id="PTHR46512">
    <property type="entry name" value="PEPTIDYLPROLYL ISOMERASE"/>
    <property type="match status" value="1"/>
</dbReference>
<feature type="repeat" description="TPR" evidence="1">
    <location>
        <begin position="433"/>
        <end position="466"/>
    </location>
</feature>
<dbReference type="AlphaFoldDB" id="A0ABD3FTM6"/>
<evidence type="ECO:0000256" key="3">
    <source>
        <dbReference type="SAM" id="MobiDB-lite"/>
    </source>
</evidence>
<dbReference type="SMART" id="SM00028">
    <property type="entry name" value="TPR"/>
    <property type="match status" value="4"/>
</dbReference>
<evidence type="ECO:0000313" key="5">
    <source>
        <dbReference type="Proteomes" id="UP001632037"/>
    </source>
</evidence>
<keyword evidence="1" id="KW-0802">TPR repeat</keyword>
<sequence length="507" mass="56817">MSSASYAAWAKFDVEAELERVDEIERRADQHKHQLKQVQAKENVESSATQAAQQSADILAAQAAVAALKAKKKVRKGRKDENTEVVAVSHKKTEKAAKLQAQAALFAQKHELLQHIMENRRLGDRALADEKGEAKHLFEEALAAVIKLEKLAPELLKAEEEQSKLMKKESELSNQHDQSHDGECSHESEHGKSCGKGCSHGEKKVKTKAAEPLPKANDLVAIIKMFYKDVYMGIGTCELEGNRLAAASDAFKEVLLIDDVNLAAWLKRGETFERMNAPLLALLHYNRITTLDPENETGNKSLERVKIKLLTEGDALSDTSTIKSVVYGCTEGQTFRTVLERIRWTFEEANVLATESFFAYSTTKYQVVLGCLEVLRARPEFSPTHEDAASPVLREIEISCHVNIASGCLEMQRNYTNGLTHCEQALQLDSIRAMPHFRMGQLYHALHMYEKALGCFETARTLVPRTVAGQSEEQRKKMLIAIAKEADKCEFDRNQYDTEYLRSLAAK</sequence>
<dbReference type="EMBL" id="JBIMZQ010000007">
    <property type="protein sequence ID" value="KAL3670277.1"/>
    <property type="molecule type" value="Genomic_DNA"/>
</dbReference>
<evidence type="ECO:0000313" key="4">
    <source>
        <dbReference type="EMBL" id="KAL3670277.1"/>
    </source>
</evidence>
<dbReference type="InterPro" id="IPR050754">
    <property type="entry name" value="FKBP4/5/8-like"/>
</dbReference>
<keyword evidence="5" id="KW-1185">Reference proteome</keyword>
<reference evidence="4 5" key="1">
    <citation type="submission" date="2024-09" db="EMBL/GenBank/DDBJ databases">
        <title>Genome sequencing and assembly of Phytophthora oleae, isolate VK10A, causative agent of rot of olive drupes.</title>
        <authorList>
            <person name="Conti Taguali S."/>
            <person name="Riolo M."/>
            <person name="La Spada F."/>
            <person name="Cacciola S.O."/>
            <person name="Dionisio G."/>
        </authorList>
    </citation>
    <scope>NUCLEOTIDE SEQUENCE [LARGE SCALE GENOMIC DNA]</scope>
    <source>
        <strain evidence="4 5">VK10A</strain>
    </source>
</reference>
<organism evidence="4 5">
    <name type="scientific">Phytophthora oleae</name>
    <dbReference type="NCBI Taxonomy" id="2107226"/>
    <lineage>
        <taxon>Eukaryota</taxon>
        <taxon>Sar</taxon>
        <taxon>Stramenopiles</taxon>
        <taxon>Oomycota</taxon>
        <taxon>Peronosporomycetes</taxon>
        <taxon>Peronosporales</taxon>
        <taxon>Peronosporaceae</taxon>
        <taxon>Phytophthora</taxon>
    </lineage>
</organism>
<keyword evidence="2" id="KW-0175">Coiled coil</keyword>
<evidence type="ECO:0000256" key="2">
    <source>
        <dbReference type="SAM" id="Coils"/>
    </source>
</evidence>
<feature type="coiled-coil region" evidence="2">
    <location>
        <begin position="14"/>
        <end position="41"/>
    </location>
</feature>
<dbReference type="InterPro" id="IPR011990">
    <property type="entry name" value="TPR-like_helical_dom_sf"/>
</dbReference>
<proteinExistence type="predicted"/>
<feature type="compositionally biased region" description="Basic and acidic residues" evidence="3">
    <location>
        <begin position="177"/>
        <end position="192"/>
    </location>
</feature>
<protein>
    <submittedName>
        <fullName evidence="4">Uncharacterized protein</fullName>
    </submittedName>
</protein>
<gene>
    <name evidence="4" type="ORF">V7S43_004590</name>
</gene>